<dbReference type="EMBL" id="CAJVRL010000052">
    <property type="protein sequence ID" value="CAG8953818.1"/>
    <property type="molecule type" value="Genomic_DNA"/>
</dbReference>
<evidence type="ECO:0000256" key="1">
    <source>
        <dbReference type="SAM" id="SignalP"/>
    </source>
</evidence>
<keyword evidence="3" id="KW-1185">Reference proteome</keyword>
<sequence length="105" mass="11628">MQLSSIILITLVQAMAVSAQRTYDPWCERRTETLPSGATGCRGTPRCCTGQGMTGEYQDRRTCTRPERNGKTILCPRDSEAYDDCRESTVASSGAWNWNGLSSQE</sequence>
<feature type="signal peptide" evidence="1">
    <location>
        <begin position="1"/>
        <end position="19"/>
    </location>
</feature>
<keyword evidence="1" id="KW-0732">Signal</keyword>
<protein>
    <submittedName>
        <fullName evidence="2">Uncharacterized protein</fullName>
    </submittedName>
</protein>
<name>A0A9N9KWB7_9HELO</name>
<comment type="caution">
    <text evidence="2">The sequence shown here is derived from an EMBL/GenBank/DDBJ whole genome shotgun (WGS) entry which is preliminary data.</text>
</comment>
<gene>
    <name evidence="2" type="ORF">HYFRA_00006710</name>
</gene>
<accession>A0A9N9KWB7</accession>
<evidence type="ECO:0000313" key="2">
    <source>
        <dbReference type="EMBL" id="CAG8953818.1"/>
    </source>
</evidence>
<reference evidence="2" key="1">
    <citation type="submission" date="2021-07" db="EMBL/GenBank/DDBJ databases">
        <authorList>
            <person name="Durling M."/>
        </authorList>
    </citation>
    <scope>NUCLEOTIDE SEQUENCE</scope>
</reference>
<dbReference type="Proteomes" id="UP000696280">
    <property type="component" value="Unassembled WGS sequence"/>
</dbReference>
<proteinExistence type="predicted"/>
<feature type="chain" id="PRO_5040450789" evidence="1">
    <location>
        <begin position="20"/>
        <end position="105"/>
    </location>
</feature>
<organism evidence="2 3">
    <name type="scientific">Hymenoscyphus fraxineus</name>
    <dbReference type="NCBI Taxonomy" id="746836"/>
    <lineage>
        <taxon>Eukaryota</taxon>
        <taxon>Fungi</taxon>
        <taxon>Dikarya</taxon>
        <taxon>Ascomycota</taxon>
        <taxon>Pezizomycotina</taxon>
        <taxon>Leotiomycetes</taxon>
        <taxon>Helotiales</taxon>
        <taxon>Helotiaceae</taxon>
        <taxon>Hymenoscyphus</taxon>
    </lineage>
</organism>
<dbReference type="AlphaFoldDB" id="A0A9N9KWB7"/>
<dbReference type="OrthoDB" id="10293067at2759"/>
<evidence type="ECO:0000313" key="3">
    <source>
        <dbReference type="Proteomes" id="UP000696280"/>
    </source>
</evidence>